<dbReference type="Proteomes" id="UP001054945">
    <property type="component" value="Unassembled WGS sequence"/>
</dbReference>
<name>A0AAV4X778_CAEEX</name>
<organism evidence="1 2">
    <name type="scientific">Caerostris extrusa</name>
    <name type="common">Bark spider</name>
    <name type="synonym">Caerostris bankana</name>
    <dbReference type="NCBI Taxonomy" id="172846"/>
    <lineage>
        <taxon>Eukaryota</taxon>
        <taxon>Metazoa</taxon>
        <taxon>Ecdysozoa</taxon>
        <taxon>Arthropoda</taxon>
        <taxon>Chelicerata</taxon>
        <taxon>Arachnida</taxon>
        <taxon>Araneae</taxon>
        <taxon>Araneomorphae</taxon>
        <taxon>Entelegynae</taxon>
        <taxon>Araneoidea</taxon>
        <taxon>Araneidae</taxon>
        <taxon>Caerostris</taxon>
    </lineage>
</organism>
<evidence type="ECO:0000313" key="1">
    <source>
        <dbReference type="EMBL" id="GIY89658.1"/>
    </source>
</evidence>
<gene>
    <name evidence="1" type="ORF">CEXT_334251</name>
</gene>
<dbReference type="EMBL" id="BPLR01017239">
    <property type="protein sequence ID" value="GIY89658.1"/>
    <property type="molecule type" value="Genomic_DNA"/>
</dbReference>
<keyword evidence="2" id="KW-1185">Reference proteome</keyword>
<evidence type="ECO:0000313" key="2">
    <source>
        <dbReference type="Proteomes" id="UP001054945"/>
    </source>
</evidence>
<accession>A0AAV4X778</accession>
<protein>
    <submittedName>
        <fullName evidence="1">Uncharacterized protein</fullName>
    </submittedName>
</protein>
<dbReference type="AlphaFoldDB" id="A0AAV4X778"/>
<reference evidence="1 2" key="1">
    <citation type="submission" date="2021-06" db="EMBL/GenBank/DDBJ databases">
        <title>Caerostris extrusa draft genome.</title>
        <authorList>
            <person name="Kono N."/>
            <person name="Arakawa K."/>
        </authorList>
    </citation>
    <scope>NUCLEOTIDE SEQUENCE [LARGE SCALE GENOMIC DNA]</scope>
</reference>
<proteinExistence type="predicted"/>
<sequence>MAEVHLNYGTTNCNGREIVRRYFQRCTGRWLSCKSLFSTLYRRLCRRTRASRMLVFDEQLKAASTEETSST</sequence>
<comment type="caution">
    <text evidence="1">The sequence shown here is derived from an EMBL/GenBank/DDBJ whole genome shotgun (WGS) entry which is preliminary data.</text>
</comment>